<keyword evidence="4" id="KW-1185">Reference proteome</keyword>
<gene>
    <name evidence="3" type="ORF">QTN47_14875</name>
</gene>
<dbReference type="InterPro" id="IPR001173">
    <property type="entry name" value="Glyco_trans_2-like"/>
</dbReference>
<dbReference type="PANTHER" id="PTHR48090:SF7">
    <property type="entry name" value="RFBJ PROTEIN"/>
    <property type="match status" value="1"/>
</dbReference>
<dbReference type="Proteomes" id="UP001560573">
    <property type="component" value="Unassembled WGS sequence"/>
</dbReference>
<evidence type="ECO:0000259" key="2">
    <source>
        <dbReference type="Pfam" id="PF00535"/>
    </source>
</evidence>
<dbReference type="EMBL" id="JAULBC010000004">
    <property type="protein sequence ID" value="MEX6688788.1"/>
    <property type="molecule type" value="Genomic_DNA"/>
</dbReference>
<dbReference type="PANTHER" id="PTHR48090">
    <property type="entry name" value="UNDECAPRENYL-PHOSPHATE 4-DEOXY-4-FORMAMIDO-L-ARABINOSE TRANSFERASE-RELATED"/>
    <property type="match status" value="1"/>
</dbReference>
<dbReference type="InterPro" id="IPR029044">
    <property type="entry name" value="Nucleotide-diphossugar_trans"/>
</dbReference>
<feature type="transmembrane region" description="Helical" evidence="1">
    <location>
        <begin position="215"/>
        <end position="236"/>
    </location>
</feature>
<dbReference type="Pfam" id="PF00535">
    <property type="entry name" value="Glycos_transf_2"/>
    <property type="match status" value="1"/>
</dbReference>
<keyword evidence="1" id="KW-1133">Transmembrane helix</keyword>
<keyword evidence="1" id="KW-0472">Membrane</keyword>
<dbReference type="InterPro" id="IPR050256">
    <property type="entry name" value="Glycosyltransferase_2"/>
</dbReference>
<evidence type="ECO:0000256" key="1">
    <source>
        <dbReference type="SAM" id="Phobius"/>
    </source>
</evidence>
<protein>
    <submittedName>
        <fullName evidence="3">Glycosyltransferase family 2 protein</fullName>
    </submittedName>
</protein>
<dbReference type="Gene3D" id="3.90.550.10">
    <property type="entry name" value="Spore Coat Polysaccharide Biosynthesis Protein SpsA, Chain A"/>
    <property type="match status" value="1"/>
</dbReference>
<accession>A0ABV3ZJU7</accession>
<organism evidence="3 4">
    <name type="scientific">Danxiaibacter flavus</name>
    <dbReference type="NCBI Taxonomy" id="3049108"/>
    <lineage>
        <taxon>Bacteria</taxon>
        <taxon>Pseudomonadati</taxon>
        <taxon>Bacteroidota</taxon>
        <taxon>Chitinophagia</taxon>
        <taxon>Chitinophagales</taxon>
        <taxon>Chitinophagaceae</taxon>
        <taxon>Danxiaibacter</taxon>
    </lineage>
</organism>
<name>A0ABV3ZJU7_9BACT</name>
<reference evidence="3 4" key="1">
    <citation type="submission" date="2023-07" db="EMBL/GenBank/DDBJ databases">
        <authorList>
            <person name="Lian W.-H."/>
        </authorList>
    </citation>
    <scope>NUCLEOTIDE SEQUENCE [LARGE SCALE GENOMIC DNA]</scope>
    <source>
        <strain evidence="3 4">SYSU DXS3180</strain>
    </source>
</reference>
<feature type="domain" description="Glycosyltransferase 2-like" evidence="2">
    <location>
        <begin position="9"/>
        <end position="172"/>
    </location>
</feature>
<dbReference type="SUPFAM" id="SSF53448">
    <property type="entry name" value="Nucleotide-diphospho-sugar transferases"/>
    <property type="match status" value="1"/>
</dbReference>
<dbReference type="CDD" id="cd04179">
    <property type="entry name" value="DPM_DPG-synthase_like"/>
    <property type="match status" value="1"/>
</dbReference>
<evidence type="ECO:0000313" key="4">
    <source>
        <dbReference type="Proteomes" id="UP001560573"/>
    </source>
</evidence>
<proteinExistence type="predicted"/>
<keyword evidence="1" id="KW-0812">Transmembrane</keyword>
<sequence length="258" mass="28801">MSQPKKVLIIIPCYNEAASIGPLLRELYSLTIDENFELKAAVINDCSTDNTADVVRRFSDAVLLDLPVNLGIGGAMQTGFKYAYENGFDYAIQADGDGQHPVSVIPDLLSEAEKGNCDIVIGSRFLEKKGFQSSTARRAGIRYFKQLNRALTGITVTDNTSGFRLFNKRALELSVQYYPDKYPEPESIIVFALNGLTIKEIPVEMNERQGGVSSISAFSAVYYMCKVTLGIFYTFMRLKTQFKWQRSRSSLSLQVYSS</sequence>
<comment type="caution">
    <text evidence="3">The sequence shown here is derived from an EMBL/GenBank/DDBJ whole genome shotgun (WGS) entry which is preliminary data.</text>
</comment>
<evidence type="ECO:0000313" key="3">
    <source>
        <dbReference type="EMBL" id="MEX6688788.1"/>
    </source>
</evidence>
<dbReference type="RefSeq" id="WP_369330197.1">
    <property type="nucleotide sequence ID" value="NZ_JAULBC010000004.1"/>
</dbReference>